<dbReference type="Proteomes" id="UP000784294">
    <property type="component" value="Unassembled WGS sequence"/>
</dbReference>
<feature type="compositionally biased region" description="Polar residues" evidence="1">
    <location>
        <begin position="394"/>
        <end position="412"/>
    </location>
</feature>
<feature type="compositionally biased region" description="Polar residues" evidence="1">
    <location>
        <begin position="320"/>
        <end position="335"/>
    </location>
</feature>
<dbReference type="EMBL" id="CAAALY010038359">
    <property type="protein sequence ID" value="VEL18723.1"/>
    <property type="molecule type" value="Genomic_DNA"/>
</dbReference>
<organism evidence="2 3">
    <name type="scientific">Protopolystoma xenopodis</name>
    <dbReference type="NCBI Taxonomy" id="117903"/>
    <lineage>
        <taxon>Eukaryota</taxon>
        <taxon>Metazoa</taxon>
        <taxon>Spiralia</taxon>
        <taxon>Lophotrochozoa</taxon>
        <taxon>Platyhelminthes</taxon>
        <taxon>Monogenea</taxon>
        <taxon>Polyopisthocotylea</taxon>
        <taxon>Polystomatidea</taxon>
        <taxon>Polystomatidae</taxon>
        <taxon>Protopolystoma</taxon>
    </lineage>
</organism>
<evidence type="ECO:0000313" key="3">
    <source>
        <dbReference type="Proteomes" id="UP000784294"/>
    </source>
</evidence>
<comment type="caution">
    <text evidence="2">The sequence shown here is derived from an EMBL/GenBank/DDBJ whole genome shotgun (WGS) entry which is preliminary data.</text>
</comment>
<feature type="compositionally biased region" description="Basic residues" evidence="1">
    <location>
        <begin position="8"/>
        <end position="22"/>
    </location>
</feature>
<feature type="region of interest" description="Disordered" evidence="1">
    <location>
        <begin position="466"/>
        <end position="489"/>
    </location>
</feature>
<name>A0A3S5BUB2_9PLAT</name>
<accession>A0A3S5BUB2</accession>
<keyword evidence="3" id="KW-1185">Reference proteome</keyword>
<feature type="region of interest" description="Disordered" evidence="1">
    <location>
        <begin position="320"/>
        <end position="366"/>
    </location>
</feature>
<sequence length="621" mass="70927">MPATQLKSRSHSLKHVRLHHKSNATERESLGMSTKFHGLKAIAKERNITCSRPRSRAHSYQGFQDPNLPPILLAQSENKLGKTTKIDTLLSENIPIRSQSLATSSLLSQINHRPVKRSSSNSTDCKHIAVQPGKEVVCDAYVEEPIRAQRFSIHSSQSRPCPSLPASQYISYIPRRTMPQRQSTFEVYSSSPLGQERPALGKERRLGSLIANTKADKKEERLFTSGESDLSRIPHLSLCDMDQLVQQITDSTLSYDRGEKMKDELDKQLLDDMIHEYSVPNPSELPRFSIRLKKNKRDSSSKSKSLCFDNEPATRQAEEIQQQKSECQPQLSNRWNKMRRSRSVHISEYQHQLPQDASPEKLPASLQSSQLSLNQITLKQQMQVAKQMEEKEQQPSASPQEMSQSHLLQSQKSEQKYPIRRECWVPNTSSLLRLGPYMERLPGISPIQEPVSRAIRQYWDDFGPHVLIDNQDDKNQPSSVYQNRSPRSWQHARVDLRSPSCRLSETGYSVCLPFYQQALACKEVLYIPDTCYLANQSEMPNNLDAKEEAKHVLLATPNCNSNQQRHTYLVSCPTKPHQETSKHSRPMSRLHLKEALPSVESGYITPHHYHCLPVYPDQSDL</sequence>
<dbReference type="AlphaFoldDB" id="A0A3S5BUB2"/>
<proteinExistence type="predicted"/>
<gene>
    <name evidence="2" type="ORF">PXEA_LOCUS12163</name>
</gene>
<evidence type="ECO:0000313" key="2">
    <source>
        <dbReference type="EMBL" id="VEL18723.1"/>
    </source>
</evidence>
<protein>
    <submittedName>
        <fullName evidence="2">Uncharacterized protein</fullName>
    </submittedName>
</protein>
<reference evidence="2" key="1">
    <citation type="submission" date="2018-11" db="EMBL/GenBank/DDBJ databases">
        <authorList>
            <consortium name="Pathogen Informatics"/>
        </authorList>
    </citation>
    <scope>NUCLEOTIDE SEQUENCE</scope>
</reference>
<feature type="compositionally biased region" description="Polar residues" evidence="1">
    <location>
        <begin position="476"/>
        <end position="488"/>
    </location>
</feature>
<feature type="region of interest" description="Disordered" evidence="1">
    <location>
        <begin position="294"/>
        <end position="313"/>
    </location>
</feature>
<feature type="region of interest" description="Disordered" evidence="1">
    <location>
        <begin position="382"/>
        <end position="414"/>
    </location>
</feature>
<feature type="region of interest" description="Disordered" evidence="1">
    <location>
        <begin position="1"/>
        <end position="27"/>
    </location>
</feature>
<evidence type="ECO:0000256" key="1">
    <source>
        <dbReference type="SAM" id="MobiDB-lite"/>
    </source>
</evidence>